<dbReference type="SUPFAM" id="SSF69500">
    <property type="entry name" value="DTD-like"/>
    <property type="match status" value="1"/>
</dbReference>
<dbReference type="EC" id="3.1.1.96" evidence="4"/>
<evidence type="ECO:0000256" key="4">
    <source>
        <dbReference type="HAMAP-Rule" id="MF_00518"/>
    </source>
</evidence>
<comment type="subunit">
    <text evidence="4">Homodimer.</text>
</comment>
<comment type="caution">
    <text evidence="5">The sequence shown here is derived from an EMBL/GenBank/DDBJ whole genome shotgun (WGS) entry which is preliminary data.</text>
</comment>
<dbReference type="Proteomes" id="UP000541058">
    <property type="component" value="Unassembled WGS sequence"/>
</dbReference>
<comment type="similarity">
    <text evidence="1 4">Belongs to the DTD family.</text>
</comment>
<organism evidence="5 6">
    <name type="scientific">Globicatella sulfidifaciens</name>
    <dbReference type="NCBI Taxonomy" id="136093"/>
    <lineage>
        <taxon>Bacteria</taxon>
        <taxon>Bacillati</taxon>
        <taxon>Bacillota</taxon>
        <taxon>Bacilli</taxon>
        <taxon>Lactobacillales</taxon>
        <taxon>Aerococcaceae</taxon>
        <taxon>Globicatella</taxon>
    </lineage>
</organism>
<dbReference type="GO" id="GO:0000049">
    <property type="term" value="F:tRNA binding"/>
    <property type="evidence" value="ECO:0007669"/>
    <property type="project" value="UniProtKB-UniRule"/>
</dbReference>
<keyword evidence="2 4" id="KW-0820">tRNA-binding</keyword>
<dbReference type="InterPro" id="IPR023509">
    <property type="entry name" value="DTD-like_sf"/>
</dbReference>
<dbReference type="PANTHER" id="PTHR10472:SF5">
    <property type="entry name" value="D-AMINOACYL-TRNA DEACYLASE 1"/>
    <property type="match status" value="1"/>
</dbReference>
<dbReference type="InterPro" id="IPR003732">
    <property type="entry name" value="Daa-tRNA_deacyls_DTD"/>
</dbReference>
<dbReference type="GO" id="GO:0106026">
    <property type="term" value="F:Gly-tRNA(Ala) deacylase activity"/>
    <property type="evidence" value="ECO:0007669"/>
    <property type="project" value="UniProtKB-UniRule"/>
</dbReference>
<dbReference type="GO" id="GO:0005737">
    <property type="term" value="C:cytoplasm"/>
    <property type="evidence" value="ECO:0007669"/>
    <property type="project" value="UniProtKB-SubCell"/>
</dbReference>
<dbReference type="PANTHER" id="PTHR10472">
    <property type="entry name" value="D-TYROSYL-TRNA TYR DEACYLASE"/>
    <property type="match status" value="1"/>
</dbReference>
<dbReference type="EC" id="3.1.1.-" evidence="4"/>
<dbReference type="FunFam" id="3.50.80.10:FF:000001">
    <property type="entry name" value="D-aminoacyl-tRNA deacylase"/>
    <property type="match status" value="1"/>
</dbReference>
<evidence type="ECO:0000313" key="5">
    <source>
        <dbReference type="EMBL" id="NLJ18889.1"/>
    </source>
</evidence>
<comment type="domain">
    <text evidence="4">A Gly-cisPro motif from one monomer fits into the active site of the other monomer to allow specific chiral rejection of L-amino acids.</text>
</comment>
<dbReference type="GO" id="GO:0019478">
    <property type="term" value="P:D-amino acid catabolic process"/>
    <property type="evidence" value="ECO:0007669"/>
    <property type="project" value="UniProtKB-UniRule"/>
</dbReference>
<dbReference type="HAMAP" id="MF_00518">
    <property type="entry name" value="Deacylase_Dtd"/>
    <property type="match status" value="1"/>
</dbReference>
<dbReference type="AlphaFoldDB" id="A0A7X8C4Z6"/>
<comment type="function">
    <text evidence="4">An aminoacyl-tRNA editing enzyme that deacylates mischarged D-aminoacyl-tRNAs. Also deacylates mischarged glycyl-tRNA(Ala), protecting cells against glycine mischarging by AlaRS. Acts via tRNA-based rather than protein-based catalysis; rejects L-amino acids rather than detecting D-amino acids in the active site. By recycling D-aminoacyl-tRNA to D-amino acids and free tRNA molecules, this enzyme counteracts the toxicity associated with the formation of D-aminoacyl-tRNA entities in vivo and helps enforce protein L-homochirality.</text>
</comment>
<dbReference type="GO" id="GO:0043908">
    <property type="term" value="F:Ser(Gly)-tRNA(Ala) hydrolase activity"/>
    <property type="evidence" value="ECO:0007669"/>
    <property type="project" value="UniProtKB-UniRule"/>
</dbReference>
<comment type="subcellular location">
    <subcellularLocation>
        <location evidence="4">Cytoplasm</location>
    </subcellularLocation>
</comment>
<dbReference type="NCBIfam" id="TIGR00256">
    <property type="entry name" value="D-aminoacyl-tRNA deacylase"/>
    <property type="match status" value="1"/>
</dbReference>
<dbReference type="RefSeq" id="WP_276649212.1">
    <property type="nucleotide sequence ID" value="NZ_JAAYSM010000292.1"/>
</dbReference>
<protein>
    <recommendedName>
        <fullName evidence="4">D-aminoacyl-tRNA deacylase</fullName>
        <shortName evidence="4">DTD</shortName>
        <ecNumber evidence="4">3.1.1.96</ecNumber>
    </recommendedName>
    <alternativeName>
        <fullName evidence="4">Gly-tRNA(Ala) deacylase</fullName>
        <ecNumber evidence="4">3.1.1.-</ecNumber>
    </alternativeName>
</protein>
<gene>
    <name evidence="4" type="primary">dtd</name>
    <name evidence="5" type="ORF">GX355_08500</name>
</gene>
<feature type="short sequence motif" description="Gly-cisPro motif, important for rejection of L-amino acids" evidence="4">
    <location>
        <begin position="137"/>
        <end position="138"/>
    </location>
</feature>
<accession>A0A7X8C4Z6</accession>
<comment type="catalytic activity">
    <reaction evidence="4">
        <text>a D-aminoacyl-tRNA + H2O = a tRNA + a D-alpha-amino acid + H(+)</text>
        <dbReference type="Rhea" id="RHEA:13953"/>
        <dbReference type="Rhea" id="RHEA-COMP:10123"/>
        <dbReference type="Rhea" id="RHEA-COMP:10124"/>
        <dbReference type="ChEBI" id="CHEBI:15377"/>
        <dbReference type="ChEBI" id="CHEBI:15378"/>
        <dbReference type="ChEBI" id="CHEBI:59871"/>
        <dbReference type="ChEBI" id="CHEBI:78442"/>
        <dbReference type="ChEBI" id="CHEBI:79333"/>
        <dbReference type="EC" id="3.1.1.96"/>
    </reaction>
</comment>
<evidence type="ECO:0000256" key="3">
    <source>
        <dbReference type="ARBA" id="ARBA00022884"/>
    </source>
</evidence>
<dbReference type="Pfam" id="PF02580">
    <property type="entry name" value="Tyr_Deacylase"/>
    <property type="match status" value="1"/>
</dbReference>
<evidence type="ECO:0000256" key="2">
    <source>
        <dbReference type="ARBA" id="ARBA00022555"/>
    </source>
</evidence>
<comment type="catalytic activity">
    <reaction evidence="4">
        <text>glycyl-tRNA(Ala) + H2O = tRNA(Ala) + glycine + H(+)</text>
        <dbReference type="Rhea" id="RHEA:53744"/>
        <dbReference type="Rhea" id="RHEA-COMP:9657"/>
        <dbReference type="Rhea" id="RHEA-COMP:13640"/>
        <dbReference type="ChEBI" id="CHEBI:15377"/>
        <dbReference type="ChEBI" id="CHEBI:15378"/>
        <dbReference type="ChEBI" id="CHEBI:57305"/>
        <dbReference type="ChEBI" id="CHEBI:78442"/>
        <dbReference type="ChEBI" id="CHEBI:78522"/>
    </reaction>
</comment>
<proteinExistence type="inferred from homology"/>
<dbReference type="EMBL" id="JAAYSM010000292">
    <property type="protein sequence ID" value="NLJ18889.1"/>
    <property type="molecule type" value="Genomic_DNA"/>
</dbReference>
<keyword evidence="3 4" id="KW-0694">RNA-binding</keyword>
<reference evidence="5 6" key="1">
    <citation type="journal article" date="2020" name="Biotechnol. Biofuels">
        <title>New insights from the biogas microbiome by comprehensive genome-resolved metagenomics of nearly 1600 species originating from multiple anaerobic digesters.</title>
        <authorList>
            <person name="Campanaro S."/>
            <person name="Treu L."/>
            <person name="Rodriguez-R L.M."/>
            <person name="Kovalovszki A."/>
            <person name="Ziels R.M."/>
            <person name="Maus I."/>
            <person name="Zhu X."/>
            <person name="Kougias P.G."/>
            <person name="Basile A."/>
            <person name="Luo G."/>
            <person name="Schluter A."/>
            <person name="Konstantinidis K.T."/>
            <person name="Angelidaki I."/>
        </authorList>
    </citation>
    <scope>NUCLEOTIDE SEQUENCE [LARGE SCALE GENOMIC DNA]</scope>
    <source>
        <strain evidence="5">AS23ysBPME_34</strain>
    </source>
</reference>
<dbReference type="CDD" id="cd00563">
    <property type="entry name" value="Dtyr_deacylase"/>
    <property type="match status" value="1"/>
</dbReference>
<name>A0A7X8C4Z6_9LACT</name>
<keyword evidence="4 5" id="KW-0378">Hydrolase</keyword>
<evidence type="ECO:0000256" key="1">
    <source>
        <dbReference type="ARBA" id="ARBA00009673"/>
    </source>
</evidence>
<keyword evidence="4" id="KW-0963">Cytoplasm</keyword>
<sequence>MRVIIQKVKESSVTVNNTLLGETQHGLMLLVGFTHTDTFEDIQYCAKKVVQMRIFEDENEKMNLSLKDVGGSILSISQFTLYAQTKKGNRPSFTEAAKPDLATTLYEQFNEELRSYDVEVATGEFGAMMDVALINEGPVTIILDSKNR</sequence>
<evidence type="ECO:0000313" key="6">
    <source>
        <dbReference type="Proteomes" id="UP000541058"/>
    </source>
</evidence>
<dbReference type="Gene3D" id="3.50.80.10">
    <property type="entry name" value="D-tyrosyl-tRNA(Tyr) deacylase"/>
    <property type="match status" value="1"/>
</dbReference>
<dbReference type="GO" id="GO:0051500">
    <property type="term" value="F:D-tyrosyl-tRNA(Tyr) deacylase activity"/>
    <property type="evidence" value="ECO:0007669"/>
    <property type="project" value="TreeGrafter"/>
</dbReference>